<sequence length="119" mass="13406">MSYWKSARLCNDGLAGKCPRYLGPSHPMARILTCQHLTRLEILAKRQSKVRMSSAKQRARAMFSTEQGTTASCSDKQGAREMSSAKQKRPTTAWKTNLSASDSSQWIFRYSRQPLFSAT</sequence>
<evidence type="ECO:0000313" key="3">
    <source>
        <dbReference type="Proteomes" id="UP001187315"/>
    </source>
</evidence>
<dbReference type="Proteomes" id="UP001187315">
    <property type="component" value="Unassembled WGS sequence"/>
</dbReference>
<comment type="caution">
    <text evidence="2">The sequence shown here is derived from an EMBL/GenBank/DDBJ whole genome shotgun (WGS) entry which is preliminary data.</text>
</comment>
<dbReference type="EMBL" id="JAVHJS010000024">
    <property type="protein sequence ID" value="KAK2817821.1"/>
    <property type="molecule type" value="Genomic_DNA"/>
</dbReference>
<evidence type="ECO:0000256" key="1">
    <source>
        <dbReference type="SAM" id="MobiDB-lite"/>
    </source>
</evidence>
<name>A0AA88LPD2_TACVA</name>
<feature type="compositionally biased region" description="Polar residues" evidence="1">
    <location>
        <begin position="64"/>
        <end position="75"/>
    </location>
</feature>
<accession>A0AA88LPD2</accession>
<gene>
    <name evidence="2" type="ORF">Q7C36_021754</name>
</gene>
<reference evidence="2" key="1">
    <citation type="submission" date="2023-08" db="EMBL/GenBank/DDBJ databases">
        <title>Pelteobagrus vachellii genome.</title>
        <authorList>
            <person name="Liu H."/>
        </authorList>
    </citation>
    <scope>NUCLEOTIDE SEQUENCE</scope>
    <source>
        <strain evidence="2">PRFRI_2022a</strain>
        <tissue evidence="2">Muscle</tissue>
    </source>
</reference>
<organism evidence="2 3">
    <name type="scientific">Tachysurus vachellii</name>
    <name type="common">Darkbarbel catfish</name>
    <name type="synonym">Pelteobagrus vachellii</name>
    <dbReference type="NCBI Taxonomy" id="175792"/>
    <lineage>
        <taxon>Eukaryota</taxon>
        <taxon>Metazoa</taxon>
        <taxon>Chordata</taxon>
        <taxon>Craniata</taxon>
        <taxon>Vertebrata</taxon>
        <taxon>Euteleostomi</taxon>
        <taxon>Actinopterygii</taxon>
        <taxon>Neopterygii</taxon>
        <taxon>Teleostei</taxon>
        <taxon>Ostariophysi</taxon>
        <taxon>Siluriformes</taxon>
        <taxon>Bagridae</taxon>
        <taxon>Tachysurus</taxon>
    </lineage>
</organism>
<keyword evidence="3" id="KW-1185">Reference proteome</keyword>
<evidence type="ECO:0000313" key="2">
    <source>
        <dbReference type="EMBL" id="KAK2817821.1"/>
    </source>
</evidence>
<dbReference type="AlphaFoldDB" id="A0AA88LPD2"/>
<feature type="region of interest" description="Disordered" evidence="1">
    <location>
        <begin position="51"/>
        <end position="96"/>
    </location>
</feature>
<proteinExistence type="predicted"/>
<protein>
    <submittedName>
        <fullName evidence="2">Uncharacterized protein</fullName>
    </submittedName>
</protein>